<dbReference type="SUPFAM" id="SSF51905">
    <property type="entry name" value="FAD/NAD(P)-binding domain"/>
    <property type="match status" value="1"/>
</dbReference>
<protein>
    <submittedName>
        <fullName evidence="2">Amine oxidase</fullName>
    </submittedName>
</protein>
<dbReference type="AlphaFoldDB" id="A0A2T1GF24"/>
<evidence type="ECO:0000313" key="2">
    <source>
        <dbReference type="EMBL" id="PSB56188.1"/>
    </source>
</evidence>
<organism evidence="2 3">
    <name type="scientific">Chamaesiphon polymorphus CCALA 037</name>
    <dbReference type="NCBI Taxonomy" id="2107692"/>
    <lineage>
        <taxon>Bacteria</taxon>
        <taxon>Bacillati</taxon>
        <taxon>Cyanobacteriota</taxon>
        <taxon>Cyanophyceae</taxon>
        <taxon>Gomontiellales</taxon>
        <taxon>Chamaesiphonaceae</taxon>
        <taxon>Chamaesiphon</taxon>
    </lineage>
</organism>
<name>A0A2T1GF24_9CYAN</name>
<dbReference type="GO" id="GO:0016491">
    <property type="term" value="F:oxidoreductase activity"/>
    <property type="evidence" value="ECO:0007669"/>
    <property type="project" value="InterPro"/>
</dbReference>
<proteinExistence type="predicted"/>
<dbReference type="PANTHER" id="PTHR43734:SF1">
    <property type="entry name" value="PHYTOENE DESATURASE"/>
    <property type="match status" value="1"/>
</dbReference>
<evidence type="ECO:0000313" key="3">
    <source>
        <dbReference type="Proteomes" id="UP000238937"/>
    </source>
</evidence>
<feature type="domain" description="Amine oxidase" evidence="1">
    <location>
        <begin position="32"/>
        <end position="423"/>
    </location>
</feature>
<gene>
    <name evidence="2" type="ORF">C7B77_12675</name>
</gene>
<comment type="caution">
    <text evidence="2">The sequence shown here is derived from an EMBL/GenBank/DDBJ whole genome shotgun (WGS) entry which is preliminary data.</text>
</comment>
<dbReference type="Gene3D" id="3.90.660.50">
    <property type="match status" value="1"/>
</dbReference>
<keyword evidence="3" id="KW-1185">Reference proteome</keyword>
<evidence type="ECO:0000259" key="1">
    <source>
        <dbReference type="Pfam" id="PF01593"/>
    </source>
</evidence>
<reference evidence="2 3" key="1">
    <citation type="submission" date="2018-03" db="EMBL/GenBank/DDBJ databases">
        <title>The ancient ancestry and fast evolution of plastids.</title>
        <authorList>
            <person name="Moore K.R."/>
            <person name="Magnabosco C."/>
            <person name="Momper L."/>
            <person name="Gold D.A."/>
            <person name="Bosak T."/>
            <person name="Fournier G.P."/>
        </authorList>
    </citation>
    <scope>NUCLEOTIDE SEQUENCE [LARGE SCALE GENOMIC DNA]</scope>
    <source>
        <strain evidence="2 3">CCALA 037</strain>
    </source>
</reference>
<dbReference type="Gene3D" id="3.50.50.60">
    <property type="entry name" value="FAD/NAD(P)-binding domain"/>
    <property type="match status" value="1"/>
</dbReference>
<dbReference type="Proteomes" id="UP000238937">
    <property type="component" value="Unassembled WGS sequence"/>
</dbReference>
<dbReference type="EMBL" id="PVWO01000140">
    <property type="protein sequence ID" value="PSB56188.1"/>
    <property type="molecule type" value="Genomic_DNA"/>
</dbReference>
<dbReference type="InterPro" id="IPR036188">
    <property type="entry name" value="FAD/NAD-bd_sf"/>
</dbReference>
<sequence length="426" mass="46602">MSQNLALPRLLYINYSRGYMATTDVLIIGGGLAGLTASAILAKAGKQVVLLEKAATLGGRSRTQHQSDFCLNLGPHALYQQGIAARTYRELGLQIVGGEPKVAQGSVYSRDTLQPIPFSPLTLLRSSLFTWTEKWETIRSLQRLTSLNPIEQRGRTMAEWLAVNVRGESVKAFFQAVLRLATYCADLELLDAGLAIEQFQLSLGGVLYLDRGWQTLVDGLVGISQQFGAKLLTAQQISKVKISGSFPTVELADGNTITAAHVILATDPTTVQQLLGVEFPTIPIRAACLDLALRRLPQPDRTFAIGLDRPFYYSVHSAYSKLAPESGAVVHVARYLRHDDDLPATELRSQLEAFLDRLQPGWQQEVIHARFMPNLAVAQDLPGKKSIEIEMPNIHLAGDWVGDKGMLSDRAVASAIAATQRILHAL</sequence>
<accession>A0A2T1GF24</accession>
<dbReference type="Pfam" id="PF01593">
    <property type="entry name" value="Amino_oxidase"/>
    <property type="match status" value="1"/>
</dbReference>
<dbReference type="InterPro" id="IPR002937">
    <property type="entry name" value="Amino_oxidase"/>
</dbReference>
<dbReference type="PANTHER" id="PTHR43734">
    <property type="entry name" value="PHYTOENE DESATURASE"/>
    <property type="match status" value="1"/>
</dbReference>